<keyword evidence="4" id="KW-1185">Reference proteome</keyword>
<protein>
    <submittedName>
        <fullName evidence="3">Glutamate synthase domain-containing protein 1</fullName>
    </submittedName>
</protein>
<dbReference type="Pfam" id="PF00310">
    <property type="entry name" value="GATase_2"/>
    <property type="match status" value="1"/>
</dbReference>
<organism evidence="3 4">
    <name type="scientific">Desulfofundulus australicus DSM 11792</name>
    <dbReference type="NCBI Taxonomy" id="1121425"/>
    <lineage>
        <taxon>Bacteria</taxon>
        <taxon>Bacillati</taxon>
        <taxon>Bacillota</taxon>
        <taxon>Clostridia</taxon>
        <taxon>Eubacteriales</taxon>
        <taxon>Peptococcaceae</taxon>
        <taxon>Desulfofundulus</taxon>
    </lineage>
</organism>
<evidence type="ECO:0000313" key="3">
    <source>
        <dbReference type="EMBL" id="SHF44377.1"/>
    </source>
</evidence>
<sequence length="379" mass="43050">MRPQISERYLPEKDSQACGLFGVMNTAGERFGGEMAINAMANMKVRGNGLGGGFAIYGLYPEFRDYYALHIMFERHQPGAKEMVDEFLADHFHVVYDEVIPTNKKATVLNPPVVWRYFVSPRRHPEEGNNLSDDEFVVEKVMHINTRIDGAYVFSSGKDMGVFKGVGFPEEIADYFMLDRLYKGYIWTAHSRFPTNTPGWWGGAHPFSILDWTVVHNGELSSYGTNRRYLEMFGYYCTLYTDTEVMAYAVDLLMRRQGLPIEVVSGIFAAPMWDIIEHMEPERRELYKTLRMSYAPLLMNGPFTVIVAHHNEMFGLTDRIRLRPITAAAAGDFVFLSSEEASIRAVAPRLDLAWTPPGGEPVVARLHTKDYLASLTRAV</sequence>
<evidence type="ECO:0000256" key="1">
    <source>
        <dbReference type="PIRSR" id="PIRSR018774-1"/>
    </source>
</evidence>
<feature type="domain" description="Glutamine amidotransferase type-2" evidence="2">
    <location>
        <begin position="18"/>
        <end position="366"/>
    </location>
</feature>
<dbReference type="CDD" id="cd01907">
    <property type="entry name" value="GlxB"/>
    <property type="match status" value="1"/>
</dbReference>
<dbReference type="PROSITE" id="PS51278">
    <property type="entry name" value="GATASE_TYPE_2"/>
    <property type="match status" value="1"/>
</dbReference>
<gene>
    <name evidence="3" type="ORF">SAMN02745218_02269</name>
</gene>
<dbReference type="RefSeq" id="WP_073166369.1">
    <property type="nucleotide sequence ID" value="NZ_FQUW01000030.1"/>
</dbReference>
<dbReference type="InterPro" id="IPR012375">
    <property type="entry name" value="Glu_synth_lsu_1"/>
</dbReference>
<dbReference type="InterPro" id="IPR017932">
    <property type="entry name" value="GATase_2_dom"/>
</dbReference>
<accession>A0A1M5BQ49</accession>
<reference evidence="4" key="1">
    <citation type="submission" date="2016-11" db="EMBL/GenBank/DDBJ databases">
        <authorList>
            <person name="Varghese N."/>
            <person name="Submissions S."/>
        </authorList>
    </citation>
    <scope>NUCLEOTIDE SEQUENCE [LARGE SCALE GENOMIC DNA]</scope>
    <source>
        <strain evidence="4">DSM 11792</strain>
    </source>
</reference>
<dbReference type="InterPro" id="IPR029055">
    <property type="entry name" value="Ntn_hydrolases_N"/>
</dbReference>
<evidence type="ECO:0000313" key="4">
    <source>
        <dbReference type="Proteomes" id="UP000184196"/>
    </source>
</evidence>
<dbReference type="AlphaFoldDB" id="A0A1M5BQ49"/>
<dbReference type="Proteomes" id="UP000184196">
    <property type="component" value="Unassembled WGS sequence"/>
</dbReference>
<name>A0A1M5BQ49_9FIRM</name>
<dbReference type="EMBL" id="FQUW01000030">
    <property type="protein sequence ID" value="SHF44377.1"/>
    <property type="molecule type" value="Genomic_DNA"/>
</dbReference>
<proteinExistence type="predicted"/>
<dbReference type="Gene3D" id="3.60.20.10">
    <property type="entry name" value="Glutamine Phosphoribosylpyrophosphate, subunit 1, domain 1"/>
    <property type="match status" value="1"/>
</dbReference>
<dbReference type="PIRSF" id="PIRSF018774">
    <property type="entry name" value="GOGAT_lg_dom1"/>
    <property type="match status" value="1"/>
</dbReference>
<evidence type="ECO:0000259" key="2">
    <source>
        <dbReference type="PROSITE" id="PS51278"/>
    </source>
</evidence>
<dbReference type="SUPFAM" id="SSF56235">
    <property type="entry name" value="N-terminal nucleophile aminohydrolases (Ntn hydrolases)"/>
    <property type="match status" value="1"/>
</dbReference>
<dbReference type="OrthoDB" id="9770094at2"/>
<feature type="active site" description="For GATase activity" evidence="1">
    <location>
        <position position="18"/>
    </location>
</feature>